<dbReference type="InterPro" id="IPR050280">
    <property type="entry name" value="OMP_Chaperone_SurA"/>
</dbReference>
<dbReference type="SUPFAM" id="SSF54534">
    <property type="entry name" value="FKBP-like"/>
    <property type="match status" value="2"/>
</dbReference>
<keyword evidence="11" id="KW-1185">Reference proteome</keyword>
<dbReference type="GO" id="GO:0006457">
    <property type="term" value="P:protein folding"/>
    <property type="evidence" value="ECO:0007669"/>
    <property type="project" value="UniProtKB-UniRule"/>
</dbReference>
<dbReference type="GO" id="GO:0043165">
    <property type="term" value="P:Gram-negative-bacterium-type cell outer membrane assembly"/>
    <property type="evidence" value="ECO:0007669"/>
    <property type="project" value="InterPro"/>
</dbReference>
<protein>
    <recommendedName>
        <fullName evidence="7">Chaperone SurA</fullName>
    </recommendedName>
    <alternativeName>
        <fullName evidence="7">Peptidyl-prolyl cis-trans isomerase SurA</fullName>
        <shortName evidence="7">PPIase SurA</shortName>
        <ecNumber evidence="7">5.2.1.8</ecNumber>
    </alternativeName>
    <alternativeName>
        <fullName evidence="7">Rotamase SurA</fullName>
    </alternativeName>
</protein>
<dbReference type="InterPro" id="IPR015391">
    <property type="entry name" value="SurA_N"/>
</dbReference>
<dbReference type="EMBL" id="JZRB01000048">
    <property type="protein sequence ID" value="KJV27450.1"/>
    <property type="molecule type" value="Genomic_DNA"/>
</dbReference>
<dbReference type="AlphaFoldDB" id="A0A0F3K851"/>
<dbReference type="GO" id="GO:0030288">
    <property type="term" value="C:outer membrane-bounded periplasmic space"/>
    <property type="evidence" value="ECO:0007669"/>
    <property type="project" value="InterPro"/>
</dbReference>
<dbReference type="GO" id="GO:0051082">
    <property type="term" value="F:unfolded protein binding"/>
    <property type="evidence" value="ECO:0007669"/>
    <property type="project" value="UniProtKB-UniRule"/>
</dbReference>
<comment type="domain">
    <text evidence="7">The PPIase activity resides only in the second parvulin domain. The N-terminal region and the C-terminal tail are necessary and sufficient for the chaperone activity of SurA. The PPIase activity is dispensable for SurA to function as a chaperone. The N-terminal region and the C-terminal tail are also required for porin recognition.</text>
</comment>
<name>A0A0F3K851_9GAMM</name>
<dbReference type="Pfam" id="PF00639">
    <property type="entry name" value="Rotamase"/>
    <property type="match status" value="2"/>
</dbReference>
<dbReference type="InterPro" id="IPR000297">
    <property type="entry name" value="PPIase_PpiC"/>
</dbReference>
<evidence type="ECO:0000256" key="3">
    <source>
        <dbReference type="ARBA" id="ARBA00022764"/>
    </source>
</evidence>
<evidence type="ECO:0000259" key="9">
    <source>
        <dbReference type="PROSITE" id="PS50198"/>
    </source>
</evidence>
<evidence type="ECO:0000256" key="5">
    <source>
        <dbReference type="ARBA" id="ARBA00023186"/>
    </source>
</evidence>
<feature type="domain" description="PpiC" evidence="9">
    <location>
        <begin position="186"/>
        <end position="287"/>
    </location>
</feature>
<keyword evidence="5 7" id="KW-0143">Chaperone</keyword>
<dbReference type="EC" id="5.2.1.8" evidence="7"/>
<evidence type="ECO:0000313" key="10">
    <source>
        <dbReference type="EMBL" id="KJV27450.1"/>
    </source>
</evidence>
<feature type="domain" description="PpiC" evidence="9">
    <location>
        <begin position="296"/>
        <end position="396"/>
    </location>
</feature>
<keyword evidence="3 7" id="KW-0574">Periplasm</keyword>
<feature type="chain" id="PRO_5008987282" description="Chaperone SurA" evidence="7">
    <location>
        <begin position="24"/>
        <end position="461"/>
    </location>
</feature>
<dbReference type="Gene3D" id="3.10.50.40">
    <property type="match status" value="2"/>
</dbReference>
<feature type="signal peptide" evidence="7">
    <location>
        <begin position="1"/>
        <end position="23"/>
    </location>
</feature>
<dbReference type="SUPFAM" id="SSF109998">
    <property type="entry name" value="Triger factor/SurA peptide-binding domain-like"/>
    <property type="match status" value="1"/>
</dbReference>
<evidence type="ECO:0000256" key="8">
    <source>
        <dbReference type="SAM" id="MobiDB-lite"/>
    </source>
</evidence>
<dbReference type="PATRIC" id="fig|345309.4.peg.3376"/>
<accession>A0A0F3K851</accession>
<comment type="catalytic activity">
    <reaction evidence="7">
        <text>[protein]-peptidylproline (omega=180) = [protein]-peptidylproline (omega=0)</text>
        <dbReference type="Rhea" id="RHEA:16237"/>
        <dbReference type="Rhea" id="RHEA-COMP:10747"/>
        <dbReference type="Rhea" id="RHEA-COMP:10748"/>
        <dbReference type="ChEBI" id="CHEBI:83833"/>
        <dbReference type="ChEBI" id="CHEBI:83834"/>
        <dbReference type="EC" id="5.2.1.8"/>
    </reaction>
</comment>
<dbReference type="Proteomes" id="UP000033651">
    <property type="component" value="Unassembled WGS sequence"/>
</dbReference>
<feature type="compositionally biased region" description="Basic and acidic residues" evidence="8">
    <location>
        <begin position="440"/>
        <end position="452"/>
    </location>
</feature>
<dbReference type="Gene3D" id="1.10.4030.10">
    <property type="entry name" value="Porin chaperone SurA, peptide-binding domain"/>
    <property type="match status" value="1"/>
</dbReference>
<keyword evidence="2 7" id="KW-0677">Repeat</keyword>
<dbReference type="InterPro" id="IPR027304">
    <property type="entry name" value="Trigger_fact/SurA_dom_sf"/>
</dbReference>
<dbReference type="RefSeq" id="WP_045831007.1">
    <property type="nucleotide sequence ID" value="NZ_JZRB01000048.1"/>
</dbReference>
<proteinExistence type="inferred from homology"/>
<keyword evidence="6 7" id="KW-0413">Isomerase</keyword>
<evidence type="ECO:0000256" key="7">
    <source>
        <dbReference type="HAMAP-Rule" id="MF_01183"/>
    </source>
</evidence>
<dbReference type="GO" id="GO:0050821">
    <property type="term" value="P:protein stabilization"/>
    <property type="evidence" value="ECO:0007669"/>
    <property type="project" value="InterPro"/>
</dbReference>
<sequence precursor="true">MKQILAQSMLAAAILAAVPTAHAQMLPQAQPAAAGAAVGNGSLDRIVAVVEEDVILQSELNEAMNAIVRQYAQNPQQLPPQDVLARQVLDRLILMKLQVQRANDQNIHVSDQDIDQAVANVAQQNKMQPDQLRAAVEQDGTSFAAFRQQLSDQLIAQKLHESVVRDQVTVTDAEVNNLLASPTYKAGEVHLAHIQVSTPAEGGAADIAAAQKKADEAIAAIKGGMDFNAAAIRYSDAPDALEGGDLGWRRLDEVPPAFADAVASLKPGDTTAAMRGPTGFHILKLVETRQPGRQVVTEYHARQILIKPSEIVTPEQAEKKAEDIYTRVTDKKEDFAKIAKDDSKDNTTANAGGDMGWFQKDAWGQAVATQLDGLKENQVSKPFQTDAGWIVLQLLGTRQSDVTEEATRAQARQAIGNRKADEAYENYLRELRSSSYVDVRVPELRDPDDKQQKQASASTTN</sequence>
<dbReference type="PANTHER" id="PTHR47637:SF1">
    <property type="entry name" value="CHAPERONE SURA"/>
    <property type="match status" value="1"/>
</dbReference>
<evidence type="ECO:0000256" key="4">
    <source>
        <dbReference type="ARBA" id="ARBA00023110"/>
    </source>
</evidence>
<dbReference type="GO" id="GO:0042277">
    <property type="term" value="F:peptide binding"/>
    <property type="evidence" value="ECO:0007669"/>
    <property type="project" value="InterPro"/>
</dbReference>
<dbReference type="PROSITE" id="PS50198">
    <property type="entry name" value="PPIC_PPIASE_2"/>
    <property type="match status" value="2"/>
</dbReference>
<feature type="region of interest" description="Disordered" evidence="8">
    <location>
        <begin position="438"/>
        <end position="461"/>
    </location>
</feature>
<reference evidence="10 11" key="1">
    <citation type="submission" date="2015-03" db="EMBL/GenBank/DDBJ databases">
        <title>Draft genome sequence of Luteibacter yeojuensis strain SU11.</title>
        <authorList>
            <person name="Sulaiman J."/>
            <person name="Priya K."/>
            <person name="Chan K.-G."/>
        </authorList>
    </citation>
    <scope>NUCLEOTIDE SEQUENCE [LARGE SCALE GENOMIC DNA]</scope>
    <source>
        <strain evidence="10 11">SU11</strain>
    </source>
</reference>
<dbReference type="OrthoDB" id="14196at2"/>
<dbReference type="PANTHER" id="PTHR47637">
    <property type="entry name" value="CHAPERONE SURA"/>
    <property type="match status" value="1"/>
</dbReference>
<comment type="caution">
    <text evidence="10">The sequence shown here is derived from an EMBL/GenBank/DDBJ whole genome shotgun (WGS) entry which is preliminary data.</text>
</comment>
<dbReference type="Pfam" id="PF09312">
    <property type="entry name" value="SurA_N"/>
    <property type="match status" value="1"/>
</dbReference>
<dbReference type="InterPro" id="IPR046357">
    <property type="entry name" value="PPIase_dom_sf"/>
</dbReference>
<evidence type="ECO:0000256" key="2">
    <source>
        <dbReference type="ARBA" id="ARBA00022737"/>
    </source>
</evidence>
<evidence type="ECO:0000256" key="1">
    <source>
        <dbReference type="ARBA" id="ARBA00022729"/>
    </source>
</evidence>
<dbReference type="InterPro" id="IPR023034">
    <property type="entry name" value="PPIase_SurA"/>
</dbReference>
<evidence type="ECO:0000256" key="6">
    <source>
        <dbReference type="ARBA" id="ARBA00023235"/>
    </source>
</evidence>
<evidence type="ECO:0000313" key="11">
    <source>
        <dbReference type="Proteomes" id="UP000033651"/>
    </source>
</evidence>
<dbReference type="GO" id="GO:0003755">
    <property type="term" value="F:peptidyl-prolyl cis-trans isomerase activity"/>
    <property type="evidence" value="ECO:0007669"/>
    <property type="project" value="UniProtKB-UniRule"/>
</dbReference>
<keyword evidence="4 7" id="KW-0697">Rotamase</keyword>
<comment type="function">
    <text evidence="7">Chaperone involved in the correct folding and assembly of outer membrane proteins. Recognizes specific patterns of aromatic residues and the orientation of their side chains, which are found more frequently in integral outer membrane proteins. May act in both early periplasmic and late outer membrane-associated steps of protein maturation.</text>
</comment>
<keyword evidence="1 7" id="KW-0732">Signal</keyword>
<organism evidence="10 11">
    <name type="scientific">Luteibacter yeojuensis</name>
    <dbReference type="NCBI Taxonomy" id="345309"/>
    <lineage>
        <taxon>Bacteria</taxon>
        <taxon>Pseudomonadati</taxon>
        <taxon>Pseudomonadota</taxon>
        <taxon>Gammaproteobacteria</taxon>
        <taxon>Lysobacterales</taxon>
        <taxon>Rhodanobacteraceae</taxon>
        <taxon>Luteibacter</taxon>
    </lineage>
</organism>
<comment type="subcellular location">
    <subcellularLocation>
        <location evidence="7">Periplasm</location>
    </subcellularLocation>
    <text evidence="7">Is capable of associating with the outer membrane.</text>
</comment>
<gene>
    <name evidence="7" type="primary">surA</name>
    <name evidence="10" type="ORF">VI08_17935</name>
</gene>
<dbReference type="HAMAP" id="MF_01183">
    <property type="entry name" value="Chaperone_SurA"/>
    <property type="match status" value="1"/>
</dbReference>